<keyword evidence="3" id="KW-1185">Reference proteome</keyword>
<organism evidence="2 3">
    <name type="scientific">Actinopolymorpha pittospori</name>
    <dbReference type="NCBI Taxonomy" id="648752"/>
    <lineage>
        <taxon>Bacteria</taxon>
        <taxon>Bacillati</taxon>
        <taxon>Actinomycetota</taxon>
        <taxon>Actinomycetes</taxon>
        <taxon>Propionibacteriales</taxon>
        <taxon>Actinopolymorphaceae</taxon>
        <taxon>Actinopolymorpha</taxon>
    </lineage>
</organism>
<name>A0A927N3K6_9ACTN</name>
<feature type="region of interest" description="Disordered" evidence="1">
    <location>
        <begin position="1"/>
        <end position="20"/>
    </location>
</feature>
<gene>
    <name evidence="2" type="ORF">HEB94_008347</name>
</gene>
<evidence type="ECO:0000313" key="3">
    <source>
        <dbReference type="Proteomes" id="UP000638648"/>
    </source>
</evidence>
<accession>A0A927N3K6</accession>
<reference evidence="2" key="1">
    <citation type="submission" date="2020-10" db="EMBL/GenBank/DDBJ databases">
        <title>Sequencing the genomes of 1000 actinobacteria strains.</title>
        <authorList>
            <person name="Klenk H.-P."/>
        </authorList>
    </citation>
    <scope>NUCLEOTIDE SEQUENCE</scope>
    <source>
        <strain evidence="2">DSM 45354</strain>
    </source>
</reference>
<evidence type="ECO:0000256" key="1">
    <source>
        <dbReference type="SAM" id="MobiDB-lite"/>
    </source>
</evidence>
<protein>
    <submittedName>
        <fullName evidence="2">Uncharacterized protein</fullName>
    </submittedName>
</protein>
<dbReference type="Proteomes" id="UP000638648">
    <property type="component" value="Unassembled WGS sequence"/>
</dbReference>
<dbReference type="AlphaFoldDB" id="A0A927N3K6"/>
<proteinExistence type="predicted"/>
<sequence>MADIPPSRGSGHSPTGHLHAVEGAFGRVWSGRLDS</sequence>
<comment type="caution">
    <text evidence="2">The sequence shown here is derived from an EMBL/GenBank/DDBJ whole genome shotgun (WGS) entry which is preliminary data.</text>
</comment>
<evidence type="ECO:0000313" key="2">
    <source>
        <dbReference type="EMBL" id="MBE1611499.1"/>
    </source>
</evidence>
<dbReference type="EMBL" id="JADBEM010000001">
    <property type="protein sequence ID" value="MBE1611499.1"/>
    <property type="molecule type" value="Genomic_DNA"/>
</dbReference>